<feature type="transmembrane region" description="Helical" evidence="1">
    <location>
        <begin position="5"/>
        <end position="27"/>
    </location>
</feature>
<evidence type="ECO:0000313" key="3">
    <source>
        <dbReference type="EMBL" id="MBP1934491.1"/>
    </source>
</evidence>
<dbReference type="Pfam" id="PF01965">
    <property type="entry name" value="DJ-1_PfpI"/>
    <property type="match status" value="1"/>
</dbReference>
<keyword evidence="1" id="KW-0812">Transmembrane</keyword>
<dbReference type="RefSeq" id="WP_209812479.1">
    <property type="nucleotide sequence ID" value="NZ_JAGGKT010000022.1"/>
</dbReference>
<dbReference type="InterPro" id="IPR002818">
    <property type="entry name" value="DJ-1/PfpI"/>
</dbReference>
<comment type="caution">
    <text evidence="3">The sequence shown here is derived from an EMBL/GenBank/DDBJ whole genome shotgun (WGS) entry which is preliminary data.</text>
</comment>
<dbReference type="InterPro" id="IPR029062">
    <property type="entry name" value="Class_I_gatase-like"/>
</dbReference>
<organism evidence="3 4">
    <name type="scientific">Ammoniphilus resinae</name>
    <dbReference type="NCBI Taxonomy" id="861532"/>
    <lineage>
        <taxon>Bacteria</taxon>
        <taxon>Bacillati</taxon>
        <taxon>Bacillota</taxon>
        <taxon>Bacilli</taxon>
        <taxon>Bacillales</taxon>
        <taxon>Paenibacillaceae</taxon>
        <taxon>Aneurinibacillus group</taxon>
        <taxon>Ammoniphilus</taxon>
    </lineage>
</organism>
<evidence type="ECO:0000259" key="2">
    <source>
        <dbReference type="Pfam" id="PF01965"/>
    </source>
</evidence>
<evidence type="ECO:0000256" key="1">
    <source>
        <dbReference type="SAM" id="Phobius"/>
    </source>
</evidence>
<evidence type="ECO:0000313" key="4">
    <source>
        <dbReference type="Proteomes" id="UP001519343"/>
    </source>
</evidence>
<dbReference type="PANTHER" id="PTHR43130:SF3">
    <property type="entry name" value="HTH-TYPE TRANSCRIPTIONAL REGULATOR RV1931C"/>
    <property type="match status" value="1"/>
</dbReference>
<dbReference type="InterPro" id="IPR052158">
    <property type="entry name" value="INH-QAR"/>
</dbReference>
<gene>
    <name evidence="3" type="ORF">J2Z37_004511</name>
</gene>
<feature type="transmembrane region" description="Helical" evidence="1">
    <location>
        <begin position="414"/>
        <end position="432"/>
    </location>
</feature>
<accession>A0ABS4GW71</accession>
<feature type="domain" description="DJ-1/PfpI" evidence="2">
    <location>
        <begin position="61"/>
        <end position="224"/>
    </location>
</feature>
<keyword evidence="4" id="KW-1185">Reference proteome</keyword>
<dbReference type="PANTHER" id="PTHR43130">
    <property type="entry name" value="ARAC-FAMILY TRANSCRIPTIONAL REGULATOR"/>
    <property type="match status" value="1"/>
</dbReference>
<sequence>MKSLFLRLVIYISLVVVFVGGMGWFGFQSSRDAFYQANRKEPLPSLQGIAKPKYDPKKPTVAVLLGNESTYGSDFMIPYEVFSRTGAYNVYAVASDNQVKTLTGGLDVVPHYSFQELDQLLGKSPDIIAIPFMNGNDEEKFQPIRKWIQQHAEATFLSICGGSGNLAATGLLKGKSAASHWLNLGVFEKDYPDTNWISDQRYVEDGNIISSAGVSSGIDASLYVISQKLGEPMAAKIAKELNYPTYHFVQNPKMEPFEFEIATYAMNHAFQWNRKKVGALLYNGVEEIALSSVFDIYSNTGTTTVLSISNREQPIMTKHGLNLVSRHSLSNAPKLDRMIVPGREASELVAKDMKNWNKEVLFIHSDAPERYMLEVEFEDLAKQEDLLTANHAVKRLEFRGDEIHLEGKAFPLETYGNILFAALLGLFVGYLIDRRMITKKNRNLLKP</sequence>
<dbReference type="Gene3D" id="3.40.50.880">
    <property type="match status" value="2"/>
</dbReference>
<keyword evidence="1" id="KW-0472">Membrane</keyword>
<keyword evidence="1" id="KW-1133">Transmembrane helix</keyword>
<reference evidence="3 4" key="1">
    <citation type="submission" date="2021-03" db="EMBL/GenBank/DDBJ databases">
        <title>Genomic Encyclopedia of Type Strains, Phase IV (KMG-IV): sequencing the most valuable type-strain genomes for metagenomic binning, comparative biology and taxonomic classification.</title>
        <authorList>
            <person name="Goeker M."/>
        </authorList>
    </citation>
    <scope>NUCLEOTIDE SEQUENCE [LARGE SCALE GENOMIC DNA]</scope>
    <source>
        <strain evidence="3 4">DSM 24738</strain>
    </source>
</reference>
<proteinExistence type="predicted"/>
<dbReference type="Proteomes" id="UP001519343">
    <property type="component" value="Unassembled WGS sequence"/>
</dbReference>
<protein>
    <submittedName>
        <fullName evidence="3">Transcriptional regulator GlxA family with amidase domain</fullName>
    </submittedName>
</protein>
<dbReference type="EMBL" id="JAGGKT010000022">
    <property type="protein sequence ID" value="MBP1934491.1"/>
    <property type="molecule type" value="Genomic_DNA"/>
</dbReference>
<dbReference type="SUPFAM" id="SSF52317">
    <property type="entry name" value="Class I glutamine amidotransferase-like"/>
    <property type="match status" value="2"/>
</dbReference>
<name>A0ABS4GW71_9BACL</name>